<dbReference type="InterPro" id="IPR001789">
    <property type="entry name" value="Sig_transdc_resp-reg_receiver"/>
</dbReference>
<dbReference type="Gene3D" id="3.40.50.2300">
    <property type="match status" value="1"/>
</dbReference>
<dbReference type="RefSeq" id="WP_310368802.1">
    <property type="nucleotide sequence ID" value="NZ_JAVDYB010000001.1"/>
</dbReference>
<gene>
    <name evidence="4" type="ORF">J2S41_003368</name>
</gene>
<dbReference type="EMBL" id="JAVDYB010000001">
    <property type="protein sequence ID" value="MDR7276590.1"/>
    <property type="molecule type" value="Genomic_DNA"/>
</dbReference>
<name>A0AAE3YN61_9ACTN</name>
<sequence length="118" mass="12838">MAKVLVVDDEPDLRFVHRRILGRAGHDVTEAGDGAAALRTVRELRPDLVVTDMMMPVMGGDELIRRLRADPATADIPILVISGDWQLASGADAVLAKPCRGQDLINATESLLQRGRQE</sequence>
<dbReference type="InterPro" id="IPR011006">
    <property type="entry name" value="CheY-like_superfamily"/>
</dbReference>
<protein>
    <submittedName>
        <fullName evidence="4">CheY-like chemotaxis protein</fullName>
    </submittedName>
</protein>
<comment type="caution">
    <text evidence="4">The sequence shown here is derived from an EMBL/GenBank/DDBJ whole genome shotgun (WGS) entry which is preliminary data.</text>
</comment>
<dbReference type="Pfam" id="PF00072">
    <property type="entry name" value="Response_reg"/>
    <property type="match status" value="1"/>
</dbReference>
<keyword evidence="5" id="KW-1185">Reference proteome</keyword>
<feature type="domain" description="Response regulatory" evidence="3">
    <location>
        <begin position="3"/>
        <end position="112"/>
    </location>
</feature>
<reference evidence="4" key="1">
    <citation type="submission" date="2023-07" db="EMBL/GenBank/DDBJ databases">
        <title>Sequencing the genomes of 1000 actinobacteria strains.</title>
        <authorList>
            <person name="Klenk H.-P."/>
        </authorList>
    </citation>
    <scope>NUCLEOTIDE SEQUENCE</scope>
    <source>
        <strain evidence="4">DSM 44707</strain>
    </source>
</reference>
<evidence type="ECO:0000256" key="1">
    <source>
        <dbReference type="ARBA" id="ARBA00022553"/>
    </source>
</evidence>
<proteinExistence type="predicted"/>
<dbReference type="CDD" id="cd17546">
    <property type="entry name" value="REC_hyHK_CKI1_RcsC-like"/>
    <property type="match status" value="1"/>
</dbReference>
<dbReference type="AlphaFoldDB" id="A0AAE3YN61"/>
<feature type="modified residue" description="4-aspartylphosphate" evidence="2">
    <location>
        <position position="52"/>
    </location>
</feature>
<dbReference type="PANTHER" id="PTHR44591:SF3">
    <property type="entry name" value="RESPONSE REGULATORY DOMAIN-CONTAINING PROTEIN"/>
    <property type="match status" value="1"/>
</dbReference>
<evidence type="ECO:0000313" key="4">
    <source>
        <dbReference type="EMBL" id="MDR7276590.1"/>
    </source>
</evidence>
<organism evidence="4 5">
    <name type="scientific">Catenuloplanes atrovinosus</name>
    <dbReference type="NCBI Taxonomy" id="137266"/>
    <lineage>
        <taxon>Bacteria</taxon>
        <taxon>Bacillati</taxon>
        <taxon>Actinomycetota</taxon>
        <taxon>Actinomycetes</taxon>
        <taxon>Micromonosporales</taxon>
        <taxon>Micromonosporaceae</taxon>
        <taxon>Catenuloplanes</taxon>
    </lineage>
</organism>
<dbReference type="InterPro" id="IPR050595">
    <property type="entry name" value="Bact_response_regulator"/>
</dbReference>
<evidence type="ECO:0000313" key="5">
    <source>
        <dbReference type="Proteomes" id="UP001183643"/>
    </source>
</evidence>
<dbReference type="SMART" id="SM00448">
    <property type="entry name" value="REC"/>
    <property type="match status" value="1"/>
</dbReference>
<evidence type="ECO:0000259" key="3">
    <source>
        <dbReference type="PROSITE" id="PS50110"/>
    </source>
</evidence>
<dbReference type="PANTHER" id="PTHR44591">
    <property type="entry name" value="STRESS RESPONSE REGULATOR PROTEIN 1"/>
    <property type="match status" value="1"/>
</dbReference>
<dbReference type="GO" id="GO:0000160">
    <property type="term" value="P:phosphorelay signal transduction system"/>
    <property type="evidence" value="ECO:0007669"/>
    <property type="project" value="InterPro"/>
</dbReference>
<keyword evidence="1 2" id="KW-0597">Phosphoprotein</keyword>
<accession>A0AAE3YN61</accession>
<dbReference type="PROSITE" id="PS50110">
    <property type="entry name" value="RESPONSE_REGULATORY"/>
    <property type="match status" value="1"/>
</dbReference>
<evidence type="ECO:0000256" key="2">
    <source>
        <dbReference type="PROSITE-ProRule" id="PRU00169"/>
    </source>
</evidence>
<dbReference type="SUPFAM" id="SSF52172">
    <property type="entry name" value="CheY-like"/>
    <property type="match status" value="1"/>
</dbReference>
<dbReference type="Proteomes" id="UP001183643">
    <property type="component" value="Unassembled WGS sequence"/>
</dbReference>